<accession>A0ABP8D630</accession>
<dbReference type="PROSITE" id="PS51257">
    <property type="entry name" value="PROKAR_LIPOPROTEIN"/>
    <property type="match status" value="1"/>
</dbReference>
<feature type="compositionally biased region" description="Polar residues" evidence="1">
    <location>
        <begin position="45"/>
        <end position="54"/>
    </location>
</feature>
<reference evidence="4" key="1">
    <citation type="journal article" date="2019" name="Int. J. Syst. Evol. Microbiol.">
        <title>The Global Catalogue of Microorganisms (GCM) 10K type strain sequencing project: providing services to taxonomists for standard genome sequencing and annotation.</title>
        <authorList>
            <consortium name="The Broad Institute Genomics Platform"/>
            <consortium name="The Broad Institute Genome Sequencing Center for Infectious Disease"/>
            <person name="Wu L."/>
            <person name="Ma J."/>
        </authorList>
    </citation>
    <scope>NUCLEOTIDE SEQUENCE [LARGE SCALE GENOMIC DNA]</scope>
    <source>
        <strain evidence="4">JCM 17441</strain>
    </source>
</reference>
<name>A0ABP8D630_9ACTN</name>
<evidence type="ECO:0000313" key="3">
    <source>
        <dbReference type="EMBL" id="GAA4248043.1"/>
    </source>
</evidence>
<organism evidence="3 4">
    <name type="scientific">Dactylosporangium darangshiense</name>
    <dbReference type="NCBI Taxonomy" id="579108"/>
    <lineage>
        <taxon>Bacteria</taxon>
        <taxon>Bacillati</taxon>
        <taxon>Actinomycetota</taxon>
        <taxon>Actinomycetes</taxon>
        <taxon>Micromonosporales</taxon>
        <taxon>Micromonosporaceae</taxon>
        <taxon>Dactylosporangium</taxon>
    </lineage>
</organism>
<evidence type="ECO:0000256" key="1">
    <source>
        <dbReference type="SAM" id="MobiDB-lite"/>
    </source>
</evidence>
<comment type="caution">
    <text evidence="3">The sequence shown here is derived from an EMBL/GenBank/DDBJ whole genome shotgun (WGS) entry which is preliminary data.</text>
</comment>
<dbReference type="Proteomes" id="UP001500620">
    <property type="component" value="Unassembled WGS sequence"/>
</dbReference>
<dbReference type="RefSeq" id="WP_345124927.1">
    <property type="nucleotide sequence ID" value="NZ_BAABAT010000005.1"/>
</dbReference>
<dbReference type="InterPro" id="IPR032710">
    <property type="entry name" value="NTF2-like_dom_sf"/>
</dbReference>
<keyword evidence="2" id="KW-0732">Signal</keyword>
<evidence type="ECO:0000313" key="4">
    <source>
        <dbReference type="Proteomes" id="UP001500620"/>
    </source>
</evidence>
<sequence>MTRTFRGLALAIAVAPLVLGAAAGCTGSDKAGNSESASDRPTVEVTAQPQDAQSAQVTAEQVFDNLSEGDWAGAWELWTDSAKTAIGKDAYIDLVSTCTGQQGEYQVTGVTPVDDSTATIKWTHAPAAGAANQTGTSTVKYQNGAWRFEPDPAALAAYRQNKCP</sequence>
<proteinExistence type="predicted"/>
<protein>
    <recommendedName>
        <fullName evidence="5">Lipoprotein</fullName>
    </recommendedName>
</protein>
<keyword evidence="4" id="KW-1185">Reference proteome</keyword>
<feature type="chain" id="PRO_5046848011" description="Lipoprotein" evidence="2">
    <location>
        <begin position="24"/>
        <end position="164"/>
    </location>
</feature>
<evidence type="ECO:0008006" key="5">
    <source>
        <dbReference type="Google" id="ProtNLM"/>
    </source>
</evidence>
<evidence type="ECO:0000256" key="2">
    <source>
        <dbReference type="SAM" id="SignalP"/>
    </source>
</evidence>
<dbReference type="SUPFAM" id="SSF54427">
    <property type="entry name" value="NTF2-like"/>
    <property type="match status" value="1"/>
</dbReference>
<dbReference type="EMBL" id="BAABAT010000005">
    <property type="protein sequence ID" value="GAA4248043.1"/>
    <property type="molecule type" value="Genomic_DNA"/>
</dbReference>
<gene>
    <name evidence="3" type="ORF">GCM10022255_026440</name>
</gene>
<feature type="region of interest" description="Disordered" evidence="1">
    <location>
        <begin position="28"/>
        <end position="54"/>
    </location>
</feature>
<feature type="signal peptide" evidence="2">
    <location>
        <begin position="1"/>
        <end position="23"/>
    </location>
</feature>